<dbReference type="AlphaFoldDB" id="A0AA51RVV6"/>
<accession>A0AA51RVV6</accession>
<dbReference type="Proteomes" id="UP001239782">
    <property type="component" value="Chromosome"/>
</dbReference>
<protein>
    <submittedName>
        <fullName evidence="1">Uncharacterized protein</fullName>
    </submittedName>
</protein>
<sequence length="265" mass="30922">MHKIKSKSELNYVPYLRCISEAMGSEFNKTLDAWFRRRPLSVTQSDWLLSQQREVDQFWREQLQVNSHHTLYACNLFQCHIEHGGIRVDKVLSEKNLIKRLLDHLTNHFVDDKVKLYRANNQLFMSTEVKSPENWPSIVDIIDSNLFLTATLDAQSLALHSILNEAQMMLTQINDSTEQSIGLWAEPIPGWLLFNSESEFCVTSGIKYWLQKDWVNLQRWSEELIYTIKHDIKHASGGVSMISEGLSLTQRPIQQWMCKKGWLNV</sequence>
<reference evidence="1 2" key="1">
    <citation type="submission" date="2023-08" db="EMBL/GenBank/DDBJ databases">
        <title>Pleionea litopenaei sp. nov., isolated from stomach of juvenile Litopenaeus vannamei.</title>
        <authorList>
            <person name="Rho A.M."/>
            <person name="Hwang C.Y."/>
        </authorList>
    </citation>
    <scope>NUCLEOTIDE SEQUENCE [LARGE SCALE GENOMIC DNA]</scope>
    <source>
        <strain evidence="1 2">HL-JVS1</strain>
    </source>
</reference>
<dbReference type="EMBL" id="CP133548">
    <property type="protein sequence ID" value="WMS88606.1"/>
    <property type="molecule type" value="Genomic_DNA"/>
</dbReference>
<evidence type="ECO:0000313" key="2">
    <source>
        <dbReference type="Proteomes" id="UP001239782"/>
    </source>
</evidence>
<proteinExistence type="predicted"/>
<evidence type="ECO:0000313" key="1">
    <source>
        <dbReference type="EMBL" id="WMS88606.1"/>
    </source>
</evidence>
<dbReference type="RefSeq" id="WP_309203823.1">
    <property type="nucleotide sequence ID" value="NZ_CP133548.1"/>
</dbReference>
<name>A0AA51RVV6_9GAMM</name>
<dbReference type="KEGG" id="plei:Q9312_06745"/>
<organism evidence="1 2">
    <name type="scientific">Pleionea litopenaei</name>
    <dbReference type="NCBI Taxonomy" id="3070815"/>
    <lineage>
        <taxon>Bacteria</taxon>
        <taxon>Pseudomonadati</taxon>
        <taxon>Pseudomonadota</taxon>
        <taxon>Gammaproteobacteria</taxon>
        <taxon>Oceanospirillales</taxon>
        <taxon>Pleioneaceae</taxon>
        <taxon>Pleionea</taxon>
    </lineage>
</organism>
<keyword evidence="2" id="KW-1185">Reference proteome</keyword>
<gene>
    <name evidence="1" type="ORF">Q9312_06745</name>
</gene>